<keyword evidence="3" id="KW-0315">Glutamine amidotransferase</keyword>
<dbReference type="InterPro" id="IPR014729">
    <property type="entry name" value="Rossmann-like_a/b/a_fold"/>
</dbReference>
<evidence type="ECO:0000256" key="3">
    <source>
        <dbReference type="ARBA" id="ARBA00022962"/>
    </source>
</evidence>
<dbReference type="PROSITE" id="PS51278">
    <property type="entry name" value="GATASE_TYPE_2"/>
    <property type="match status" value="1"/>
</dbReference>
<keyword evidence="2" id="KW-0061">Asparagine biosynthesis</keyword>
<dbReference type="SUPFAM" id="SSF56235">
    <property type="entry name" value="N-terminal nucleophile aminohydrolases (Ntn hydrolases)"/>
    <property type="match status" value="1"/>
</dbReference>
<dbReference type="HOGENOM" id="CLU_012368_2_0_1"/>
<dbReference type="FunCoup" id="A0A0D2AJU2">
    <property type="interactions" value="735"/>
</dbReference>
<evidence type="ECO:0000313" key="6">
    <source>
        <dbReference type="Proteomes" id="UP000053259"/>
    </source>
</evidence>
<dbReference type="GO" id="GO:0004066">
    <property type="term" value="F:asparagine synthase (glutamine-hydrolyzing) activity"/>
    <property type="evidence" value="ECO:0007669"/>
    <property type="project" value="InterPro"/>
</dbReference>
<dbReference type="RefSeq" id="XP_016209083.1">
    <property type="nucleotide sequence ID" value="XM_016363069.1"/>
</dbReference>
<dbReference type="STRING" id="253628.A0A0D2AJU2"/>
<dbReference type="Proteomes" id="UP000053259">
    <property type="component" value="Unassembled WGS sequence"/>
</dbReference>
<dbReference type="SUPFAM" id="SSF52402">
    <property type="entry name" value="Adenine nucleotide alpha hydrolases-like"/>
    <property type="match status" value="1"/>
</dbReference>
<dbReference type="InterPro" id="IPR051857">
    <property type="entry name" value="Asn_synthetase_domain"/>
</dbReference>
<name>A0A0D2AJU2_9PEZI</name>
<evidence type="ECO:0000313" key="5">
    <source>
        <dbReference type="EMBL" id="KIV99213.1"/>
    </source>
</evidence>
<dbReference type="OrthoDB" id="10252281at2759"/>
<dbReference type="VEuPathDB" id="FungiDB:PV09_09077"/>
<dbReference type="InterPro" id="IPR029055">
    <property type="entry name" value="Ntn_hydrolases_N"/>
</dbReference>
<dbReference type="CDD" id="cd01991">
    <property type="entry name" value="Asn_synthase_B_C"/>
    <property type="match status" value="1"/>
</dbReference>
<dbReference type="InterPro" id="IPR017932">
    <property type="entry name" value="GATase_2_dom"/>
</dbReference>
<dbReference type="AlphaFoldDB" id="A0A0D2AJU2"/>
<organism evidence="5 6">
    <name type="scientific">Verruconis gallopava</name>
    <dbReference type="NCBI Taxonomy" id="253628"/>
    <lineage>
        <taxon>Eukaryota</taxon>
        <taxon>Fungi</taxon>
        <taxon>Dikarya</taxon>
        <taxon>Ascomycota</taxon>
        <taxon>Pezizomycotina</taxon>
        <taxon>Dothideomycetes</taxon>
        <taxon>Pleosporomycetidae</taxon>
        <taxon>Venturiales</taxon>
        <taxon>Sympoventuriaceae</taxon>
        <taxon>Verruconis</taxon>
    </lineage>
</organism>
<dbReference type="GO" id="GO:0006529">
    <property type="term" value="P:asparagine biosynthetic process"/>
    <property type="evidence" value="ECO:0007669"/>
    <property type="project" value="UniProtKB-KW"/>
</dbReference>
<dbReference type="GeneID" id="27317050"/>
<gene>
    <name evidence="5" type="ORF">PV09_09077</name>
</gene>
<dbReference type="EMBL" id="KN847581">
    <property type="protein sequence ID" value="KIV99213.1"/>
    <property type="molecule type" value="Genomic_DNA"/>
</dbReference>
<protein>
    <recommendedName>
        <fullName evidence="4">Glutamine amidotransferase type-2 domain-containing protein</fullName>
    </recommendedName>
</protein>
<dbReference type="Gene3D" id="3.40.50.620">
    <property type="entry name" value="HUPs"/>
    <property type="match status" value="1"/>
</dbReference>
<sequence length="561" mass="62592">MCGIYCEIRAQEPITPSHEMELLLRQRGPDHYGCIHESLIDPNETAPGLIRMTFAASVLGLRHDEDDKPVLQPLELSGDLGWLCWNGEAWKYDGKRIAGSDTRFIAERLSEVSGVAQDLHKKTIQILSKIRGPFAFVYFSRPNSRLYFGRDYVGRRSLLWSRDQNGSLFLSSVAMKTISAHWEEVEADGIYSLEITKALLSDFHAGYLTSFASRTPYVLAADEEEGSITVPWSCINTALPPLVNDAALSTAILSRLHENSCAVSSLLKVLTASIELRLPDRLNLKHPPVAILFSGGLDCTLLARLAHECLHHDTMIDLLNVAFENPRVHKKIGTGTSPYEACPDRITARQSLAELRKICPNRCFNLVCINVPFEDSMRFRGEISALIHPHDTEMDISIAMALFFAARGPTQSKFLLSGLGADELFGGYQRHALAYRRGGYSALLQELQLDVDRLGKRNLGRDDRVISRWGKEARYPYLDEGVIAWAMNAPIWEKVGFGFAQTDNEEGLLEHAALDDKLILRCIAKKLGMANVAEEKKRAIQFGSRSAKMESGRTKGSEKIC</sequence>
<feature type="domain" description="Glutamine amidotransferase type-2" evidence="4">
    <location>
        <begin position="2"/>
        <end position="204"/>
    </location>
</feature>
<dbReference type="Pfam" id="PF00733">
    <property type="entry name" value="Asn_synthase"/>
    <property type="match status" value="2"/>
</dbReference>
<dbReference type="Pfam" id="PF13537">
    <property type="entry name" value="GATase_7"/>
    <property type="match status" value="1"/>
</dbReference>
<dbReference type="PANTHER" id="PTHR45937">
    <property type="entry name" value="ASPARAGINE SYNTHETASE DOMAIN-CONTAINING PROTEIN 1"/>
    <property type="match status" value="1"/>
</dbReference>
<keyword evidence="6" id="KW-1185">Reference proteome</keyword>
<dbReference type="InParanoid" id="A0A0D2AJU2"/>
<proteinExistence type="predicted"/>
<dbReference type="InterPro" id="IPR001962">
    <property type="entry name" value="Asn_synthase"/>
</dbReference>
<dbReference type="PANTHER" id="PTHR45937:SF1">
    <property type="entry name" value="ASPARAGINE SYNTHETASE DOMAIN-CONTAINING PROTEIN 1"/>
    <property type="match status" value="1"/>
</dbReference>
<accession>A0A0D2AJU2</accession>
<evidence type="ECO:0000256" key="1">
    <source>
        <dbReference type="ARBA" id="ARBA00022605"/>
    </source>
</evidence>
<evidence type="ECO:0000256" key="2">
    <source>
        <dbReference type="ARBA" id="ARBA00022888"/>
    </source>
</evidence>
<reference evidence="5 6" key="1">
    <citation type="submission" date="2015-01" db="EMBL/GenBank/DDBJ databases">
        <title>The Genome Sequence of Ochroconis gallopava CBS43764.</title>
        <authorList>
            <consortium name="The Broad Institute Genomics Platform"/>
            <person name="Cuomo C."/>
            <person name="de Hoog S."/>
            <person name="Gorbushina A."/>
            <person name="Stielow B."/>
            <person name="Teixiera M."/>
            <person name="Abouelleil A."/>
            <person name="Chapman S.B."/>
            <person name="Priest M."/>
            <person name="Young S.K."/>
            <person name="Wortman J."/>
            <person name="Nusbaum C."/>
            <person name="Birren B."/>
        </authorList>
    </citation>
    <scope>NUCLEOTIDE SEQUENCE [LARGE SCALE GENOMIC DNA]</scope>
    <source>
        <strain evidence="5 6">CBS 43764</strain>
    </source>
</reference>
<evidence type="ECO:0000259" key="4">
    <source>
        <dbReference type="PROSITE" id="PS51278"/>
    </source>
</evidence>
<keyword evidence="1" id="KW-0028">Amino-acid biosynthesis</keyword>
<dbReference type="Gene3D" id="3.60.20.10">
    <property type="entry name" value="Glutamine Phosphoribosylpyrophosphate, subunit 1, domain 1"/>
    <property type="match status" value="1"/>
</dbReference>